<gene>
    <name evidence="2" type="ORF">CLW00_10658</name>
</gene>
<proteinExistence type="predicted"/>
<reference evidence="2 3" key="1">
    <citation type="submission" date="2018-03" db="EMBL/GenBank/DDBJ databases">
        <title>Genomic Encyclopedia of Archaeal and Bacterial Type Strains, Phase II (KMG-II): from individual species to whole genera.</title>
        <authorList>
            <person name="Goeker M."/>
        </authorList>
    </citation>
    <scope>NUCLEOTIDE SEQUENCE [LARGE SCALE GENOMIC DNA]</scope>
    <source>
        <strain evidence="2 3">DSM 27929</strain>
    </source>
</reference>
<dbReference type="Proteomes" id="UP000238157">
    <property type="component" value="Unassembled WGS sequence"/>
</dbReference>
<keyword evidence="3" id="KW-1185">Reference proteome</keyword>
<accession>A0A2T0WL55</accession>
<feature type="compositionally biased region" description="Polar residues" evidence="1">
    <location>
        <begin position="13"/>
        <end position="30"/>
    </location>
</feature>
<evidence type="ECO:0000256" key="1">
    <source>
        <dbReference type="SAM" id="MobiDB-lite"/>
    </source>
</evidence>
<evidence type="ECO:0000313" key="2">
    <source>
        <dbReference type="EMBL" id="PRY87439.1"/>
    </source>
</evidence>
<organism evidence="2 3">
    <name type="scientific">Mongoliibacter ruber</name>
    <dbReference type="NCBI Taxonomy" id="1750599"/>
    <lineage>
        <taxon>Bacteria</taxon>
        <taxon>Pseudomonadati</taxon>
        <taxon>Bacteroidota</taxon>
        <taxon>Cytophagia</taxon>
        <taxon>Cytophagales</taxon>
        <taxon>Cyclobacteriaceae</taxon>
        <taxon>Mongoliibacter</taxon>
    </lineage>
</organism>
<evidence type="ECO:0000313" key="3">
    <source>
        <dbReference type="Proteomes" id="UP000238157"/>
    </source>
</evidence>
<feature type="region of interest" description="Disordered" evidence="1">
    <location>
        <begin position="1"/>
        <end position="30"/>
    </location>
</feature>
<dbReference type="EMBL" id="PVTR01000006">
    <property type="protein sequence ID" value="PRY87439.1"/>
    <property type="molecule type" value="Genomic_DNA"/>
</dbReference>
<comment type="caution">
    <text evidence="2">The sequence shown here is derived from an EMBL/GenBank/DDBJ whole genome shotgun (WGS) entry which is preliminary data.</text>
</comment>
<dbReference type="AlphaFoldDB" id="A0A2T0WL55"/>
<name>A0A2T0WL55_9BACT</name>
<protein>
    <submittedName>
        <fullName evidence="2">Uncharacterized protein</fullName>
    </submittedName>
</protein>
<sequence>MKGTLNLNGPFLTKNSYSPNQSTMDPNAAS</sequence>